<dbReference type="InterPro" id="IPR028154">
    <property type="entry name" value="AMP-dep_Lig_C"/>
</dbReference>
<reference evidence="13" key="1">
    <citation type="submission" date="2024-02" db="EMBL/GenBank/DDBJ databases">
        <authorList>
            <consortium name="Clinical and Environmental Microbiology Branch: Whole genome sequencing antimicrobial resistance pathogens in the healthcare setting"/>
        </authorList>
    </citation>
    <scope>NUCLEOTIDE SEQUENCE</scope>
    <source>
        <strain evidence="13">2021GO-0154</strain>
    </source>
</reference>
<evidence type="ECO:0000259" key="12">
    <source>
        <dbReference type="Pfam" id="PF14535"/>
    </source>
</evidence>
<dbReference type="EMBL" id="ABMABF030000010">
    <property type="protein sequence ID" value="EMJ5135345.1"/>
    <property type="molecule type" value="Genomic_DNA"/>
</dbReference>
<evidence type="ECO:0000256" key="8">
    <source>
        <dbReference type="ARBA" id="ARBA00068695"/>
    </source>
</evidence>
<comment type="caution">
    <text evidence="13">The sequence shown here is derived from an EMBL/GenBank/DDBJ whole genome shotgun (WGS) entry which is preliminary data.</text>
</comment>
<evidence type="ECO:0000256" key="5">
    <source>
        <dbReference type="ARBA" id="ARBA00060591"/>
    </source>
</evidence>
<keyword evidence="2 10" id="KW-0436">Ligase</keyword>
<sequence length="437" mass="48773">MSIQQQHTVDSIEFASRDEIEALQLSRLKWTLTHAYENVPMYRKKFNDAGVHPDDFKQLSDIEKFPYTTKQDLRENYPFDTFAVPMNQIIRIHASSGTTGRPTVVGYTQQDIDNWADLIARSLRSAGAGKGDKIHVAYGYGLFTGGLGAHYGAERLGAAVIPMSGGQTEKQAQLIADFKPDVIMVTPSYCLSIIDELEKIMGGDASKCSLRLGVFGAEPWTEALRTEIETRLGIKALDIYGLSEVMGPGVAMECADSGESGPTIWEDHFYPEIISPDTLQTVAAGDNGELVFTTLTKEAMPVIRYRTRDLTHLMPGVNRHMRRIGKITGRSDDMMIIRGVNVFPSQIEEQIMQFKELSPHYQLEISRKGNMDSLSIRVELKQPDALTYDERCNICHNLKHRIKSMVGVSTRISIVNCGDIPRSQGKAERVIDTRIAI</sequence>
<accession>A0AAI9DEB6</accession>
<dbReference type="Pfam" id="PF14535">
    <property type="entry name" value="AMP-binding_C_2"/>
    <property type="match status" value="1"/>
</dbReference>
<dbReference type="Pfam" id="PF00501">
    <property type="entry name" value="AMP-binding"/>
    <property type="match status" value="1"/>
</dbReference>
<proteinExistence type="inferred from homology"/>
<evidence type="ECO:0000256" key="10">
    <source>
        <dbReference type="PIRNR" id="PIRNR006444"/>
    </source>
</evidence>
<dbReference type="GO" id="GO:0047475">
    <property type="term" value="F:phenylacetate-CoA ligase activity"/>
    <property type="evidence" value="ECO:0007669"/>
    <property type="project" value="UniProtKB-EC"/>
</dbReference>
<dbReference type="FunFam" id="3.40.50.12780:FF:000016">
    <property type="entry name" value="Phenylacetate-coenzyme A ligase"/>
    <property type="match status" value="1"/>
</dbReference>
<dbReference type="GO" id="GO:0010124">
    <property type="term" value="P:phenylacetate catabolic process"/>
    <property type="evidence" value="ECO:0007669"/>
    <property type="project" value="UniProtKB-UniRule"/>
</dbReference>
<comment type="subunit">
    <text evidence="1">Monomer.</text>
</comment>
<evidence type="ECO:0000256" key="2">
    <source>
        <dbReference type="ARBA" id="ARBA00022598"/>
    </source>
</evidence>
<comment type="function">
    <text evidence="10">Catalyzes the activation of phenylacetic acid (PA) to phenylacetyl-CoA (PA-CoA).</text>
</comment>
<comment type="similarity">
    <text evidence="6 10">Belongs to the phenylacetyl-CoA ligase family.</text>
</comment>
<dbReference type="Gene3D" id="3.30.300.30">
    <property type="match status" value="1"/>
</dbReference>
<feature type="domain" description="AMP-dependent synthetase/ligase" evidence="11">
    <location>
        <begin position="78"/>
        <end position="292"/>
    </location>
</feature>
<gene>
    <name evidence="13" type="primary">paaF</name>
    <name evidence="13" type="ORF">RG298_003097</name>
</gene>
<keyword evidence="3 10" id="KW-0547">Nucleotide-binding</keyword>
<evidence type="ECO:0000256" key="1">
    <source>
        <dbReference type="ARBA" id="ARBA00011245"/>
    </source>
</evidence>
<protein>
    <recommendedName>
        <fullName evidence="8 10">Phenylacetate-coenzyme A ligase</fullName>
        <ecNumber evidence="7 10">6.2.1.30</ecNumber>
    </recommendedName>
    <alternativeName>
        <fullName evidence="9 10">Phenylacetyl-CoA ligase</fullName>
    </alternativeName>
</protein>
<dbReference type="NCBIfam" id="TIGR02155">
    <property type="entry name" value="PA_CoA_ligase"/>
    <property type="match status" value="1"/>
</dbReference>
<dbReference type="EC" id="6.2.1.30" evidence="7 10"/>
<evidence type="ECO:0000256" key="9">
    <source>
        <dbReference type="ARBA" id="ARBA00075111"/>
    </source>
</evidence>
<comment type="pathway">
    <text evidence="5 10">Aromatic compound metabolism; phenylacetate degradation.</text>
</comment>
<dbReference type="SUPFAM" id="SSF56801">
    <property type="entry name" value="Acetyl-CoA synthetase-like"/>
    <property type="match status" value="1"/>
</dbReference>
<dbReference type="FunFam" id="3.30.300.30:FF:000019">
    <property type="entry name" value="Phenylacetate-coenzyme A ligase"/>
    <property type="match status" value="1"/>
</dbReference>
<dbReference type="InterPro" id="IPR011880">
    <property type="entry name" value="PA_CoA_ligase"/>
</dbReference>
<evidence type="ECO:0000256" key="7">
    <source>
        <dbReference type="ARBA" id="ARBA00066629"/>
    </source>
</evidence>
<dbReference type="GO" id="GO:0000166">
    <property type="term" value="F:nucleotide binding"/>
    <property type="evidence" value="ECO:0007669"/>
    <property type="project" value="UniProtKB-KW"/>
</dbReference>
<dbReference type="InterPro" id="IPR049623">
    <property type="entry name" value="PA_CoA_lig_proteobact_actino"/>
</dbReference>
<feature type="domain" description="AMP-dependent ligase C-terminal" evidence="12">
    <location>
        <begin position="339"/>
        <end position="434"/>
    </location>
</feature>
<evidence type="ECO:0000256" key="3">
    <source>
        <dbReference type="ARBA" id="ARBA00022741"/>
    </source>
</evidence>
<evidence type="ECO:0000256" key="6">
    <source>
        <dbReference type="ARBA" id="ARBA00061566"/>
    </source>
</evidence>
<dbReference type="InterPro" id="IPR051414">
    <property type="entry name" value="Adenylate-forming_Reductase"/>
</dbReference>
<dbReference type="PIRSF" id="PIRSF006444">
    <property type="entry name" value="PaaK"/>
    <property type="match status" value="1"/>
</dbReference>
<dbReference type="InterPro" id="IPR045851">
    <property type="entry name" value="AMP-bd_C_sf"/>
</dbReference>
<dbReference type="InterPro" id="IPR000873">
    <property type="entry name" value="AMP-dep_synth/lig_dom"/>
</dbReference>
<dbReference type="CDD" id="cd05913">
    <property type="entry name" value="PaaK"/>
    <property type="match status" value="1"/>
</dbReference>
<dbReference type="PANTHER" id="PTHR43439">
    <property type="entry name" value="PHENYLACETATE-COENZYME A LIGASE"/>
    <property type="match status" value="1"/>
</dbReference>
<organism evidence="13">
    <name type="scientific">Providencia stuartii</name>
    <dbReference type="NCBI Taxonomy" id="588"/>
    <lineage>
        <taxon>Bacteria</taxon>
        <taxon>Pseudomonadati</taxon>
        <taxon>Pseudomonadota</taxon>
        <taxon>Gammaproteobacteria</taxon>
        <taxon>Enterobacterales</taxon>
        <taxon>Morganellaceae</taxon>
        <taxon>Providencia</taxon>
    </lineage>
</organism>
<evidence type="ECO:0000259" key="11">
    <source>
        <dbReference type="Pfam" id="PF00501"/>
    </source>
</evidence>
<dbReference type="Gene3D" id="3.40.50.12780">
    <property type="entry name" value="N-terminal domain of ligase-like"/>
    <property type="match status" value="1"/>
</dbReference>
<evidence type="ECO:0000256" key="4">
    <source>
        <dbReference type="ARBA" id="ARBA00050450"/>
    </source>
</evidence>
<name>A0AAI9DEB6_PROST</name>
<evidence type="ECO:0000313" key="13">
    <source>
        <dbReference type="EMBL" id="EMJ5135345.1"/>
    </source>
</evidence>
<dbReference type="PANTHER" id="PTHR43439:SF1">
    <property type="entry name" value="PHENYLACETATE-COENZYME A LIGASE"/>
    <property type="match status" value="1"/>
</dbReference>
<comment type="catalytic activity">
    <reaction evidence="4">
        <text>2-phenylacetate + ATP + CoA = phenylacetyl-CoA + AMP + diphosphate</text>
        <dbReference type="Rhea" id="RHEA:20956"/>
        <dbReference type="ChEBI" id="CHEBI:18401"/>
        <dbReference type="ChEBI" id="CHEBI:30616"/>
        <dbReference type="ChEBI" id="CHEBI:33019"/>
        <dbReference type="ChEBI" id="CHEBI:57287"/>
        <dbReference type="ChEBI" id="CHEBI:57390"/>
        <dbReference type="ChEBI" id="CHEBI:456215"/>
        <dbReference type="EC" id="6.2.1.30"/>
    </reaction>
    <physiologicalReaction direction="left-to-right" evidence="4">
        <dbReference type="Rhea" id="RHEA:20957"/>
    </physiologicalReaction>
</comment>
<dbReference type="AlphaFoldDB" id="A0AAI9DEB6"/>
<dbReference type="InterPro" id="IPR042099">
    <property type="entry name" value="ANL_N_sf"/>
</dbReference>